<keyword evidence="8" id="KW-0862">Zinc</keyword>
<protein>
    <recommendedName>
        <fullName evidence="12">AAA+ ATPase domain-containing protein</fullName>
    </recommendedName>
</protein>
<evidence type="ECO:0000256" key="3">
    <source>
        <dbReference type="ARBA" id="ARBA00010044"/>
    </source>
</evidence>
<dbReference type="InterPro" id="IPR003960">
    <property type="entry name" value="ATPase_AAA_CS"/>
</dbReference>
<dbReference type="GO" id="GO:0016887">
    <property type="term" value="F:ATP hydrolysis activity"/>
    <property type="evidence" value="ECO:0007669"/>
    <property type="project" value="InterPro"/>
</dbReference>
<dbReference type="InterPro" id="IPR003959">
    <property type="entry name" value="ATPase_AAA_core"/>
</dbReference>
<feature type="region of interest" description="Disordered" evidence="11">
    <location>
        <begin position="33"/>
        <end position="53"/>
    </location>
</feature>
<dbReference type="PANTHER" id="PTHR23076">
    <property type="entry name" value="METALLOPROTEASE M41 FTSH"/>
    <property type="match status" value="1"/>
</dbReference>
<evidence type="ECO:0000256" key="4">
    <source>
        <dbReference type="ARBA" id="ARBA00010550"/>
    </source>
</evidence>
<gene>
    <name evidence="13" type="ORF">WMY93_029911</name>
</gene>
<comment type="similarity">
    <text evidence="3">In the C-terminal section; belongs to the peptidase M41 family.</text>
</comment>
<sequence>MVRTIAGTTSGGAVHWSARGLSDLCSSDSFTVYSKDQSTDHGPVQGPLQGPPLGALFTGLRVVYQTSQTTDQSSQTRDQTSQTRAQTTDQSSQTTDHRPDLTDHRPDLTDHGPNLTDHGPNLTDHRPDLTDHGPNLTDHRPDLTDHGPNLTDHRPDLTDHRPDLTDHRPDLTDHRPDLTDHRPDLTDQSSDHRPNLTDHRPDLTDHGPNLTDHRPDLTDHRPNLKTTDQTSQTTDQTSQTTDQTSQTTDQSSRPELRPHRPELRPQTRPHRHRPDLTDHRPDHTDHGPNLTDHRPDLTDHRPELTDHRPQTRPHRPRTKPHRPQTRPHRPQTRVWSVVCEVWSVVCEVWSVVCEVWSVVCEVWSVVCEVWSVVCEVWSVVCEVWSVVCEVWSVVCEVWSVVCEVWSVVCEMVLPLINALHSLKNSATASVQSLHKDFTSEKQLYTKEPSVNLRDLGLTDINASQLDELVSRLLPEPQEPFSAPSRGGLVTFLHTASSTTNMVSILPRVYYTPVQARRLESGYNSPAETEAYTPAFMKGLLQREKAPDVQSLDQLIKHKGLPDNQQDAFKNGFAEGFLRSQAFTQRTQGYSISETGSVFLFVLTDSLRRTRLVLLVLLLIGIYGLSKTPFLSGKGSFSDAVRFRTTSGLDSAVDPVQMKNVTFDHVKGVEEAKNELQDVVEFLKNPQKFTVLGGKLPKGILLVGPPGTGKTLLARAVAGEADVPFYYASGSEFDEMFVGVGASRIRNLFKEAKANAPCVIFIDELDSVGGKRIESPMHPYSRQTINQLLAEMDGFKPNEGVIVIGATNFAEALDNALVRPGRFDMQVTVPRPDVKGRTEILNWYLSKIKVDSAVDAEIIARGTVGFSGAELENLVNQAALKAAVDEKEMVTMKDLEFAKDKILMGPERRSVEIDKNNKTITAYHESGHAIVAYYTKDAMPINKATIMPRGPTLGHVSLLPENDRWSETRAQLLAQMDVSMGGRVAEELILEMNTSPQVPPVTSMELPK</sequence>
<evidence type="ECO:0000256" key="8">
    <source>
        <dbReference type="ARBA" id="ARBA00022833"/>
    </source>
</evidence>
<evidence type="ECO:0000259" key="12">
    <source>
        <dbReference type="SMART" id="SM00382"/>
    </source>
</evidence>
<keyword evidence="9" id="KW-0482">Metalloprotease</keyword>
<evidence type="ECO:0000256" key="6">
    <source>
        <dbReference type="ARBA" id="ARBA00022723"/>
    </source>
</evidence>
<dbReference type="InterPro" id="IPR003593">
    <property type="entry name" value="AAA+_ATPase"/>
</dbReference>
<feature type="compositionally biased region" description="Basic and acidic residues" evidence="11">
    <location>
        <begin position="274"/>
        <end position="309"/>
    </location>
</feature>
<dbReference type="Gene3D" id="1.10.8.60">
    <property type="match status" value="1"/>
</dbReference>
<keyword evidence="10" id="KW-0496">Mitochondrion</keyword>
<dbReference type="GO" id="GO:0046872">
    <property type="term" value="F:metal ion binding"/>
    <property type="evidence" value="ECO:0007669"/>
    <property type="project" value="UniProtKB-KW"/>
</dbReference>
<dbReference type="AlphaFoldDB" id="A0AAW0MWB1"/>
<dbReference type="Pfam" id="PF00004">
    <property type="entry name" value="AAA"/>
    <property type="match status" value="1"/>
</dbReference>
<dbReference type="GO" id="GO:0005743">
    <property type="term" value="C:mitochondrial inner membrane"/>
    <property type="evidence" value="ECO:0007669"/>
    <property type="project" value="TreeGrafter"/>
</dbReference>
<reference evidence="14" key="1">
    <citation type="submission" date="2024-04" db="EMBL/GenBank/DDBJ databases">
        <title>Salinicola lusitanus LLJ914,a marine bacterium isolated from the Okinawa Trough.</title>
        <authorList>
            <person name="Li J."/>
        </authorList>
    </citation>
    <scope>NUCLEOTIDE SEQUENCE [LARGE SCALE GENOMIC DNA]</scope>
</reference>
<dbReference type="GO" id="GO:0006515">
    <property type="term" value="P:protein quality control for misfolded or incompletely synthesized proteins"/>
    <property type="evidence" value="ECO:0007669"/>
    <property type="project" value="TreeGrafter"/>
</dbReference>
<evidence type="ECO:0000313" key="13">
    <source>
        <dbReference type="EMBL" id="KAK7881502.1"/>
    </source>
</evidence>
<feature type="compositionally biased region" description="Basic residues" evidence="11">
    <location>
        <begin position="310"/>
        <end position="329"/>
    </location>
</feature>
<dbReference type="Gene3D" id="3.40.50.300">
    <property type="entry name" value="P-loop containing nucleotide triphosphate hydrolases"/>
    <property type="match status" value="1"/>
</dbReference>
<dbReference type="GO" id="GO:0005524">
    <property type="term" value="F:ATP binding"/>
    <property type="evidence" value="ECO:0007669"/>
    <property type="project" value="InterPro"/>
</dbReference>
<comment type="cofactor">
    <cofactor evidence="1">
        <name>Zn(2+)</name>
        <dbReference type="ChEBI" id="CHEBI:29105"/>
    </cofactor>
</comment>
<feature type="region of interest" description="Disordered" evidence="11">
    <location>
        <begin position="67"/>
        <end position="329"/>
    </location>
</feature>
<keyword evidence="5" id="KW-0645">Protease</keyword>
<evidence type="ECO:0000313" key="14">
    <source>
        <dbReference type="Proteomes" id="UP001460270"/>
    </source>
</evidence>
<feature type="compositionally biased region" description="Basic and acidic residues" evidence="11">
    <location>
        <begin position="252"/>
        <end position="265"/>
    </location>
</feature>
<dbReference type="GO" id="GO:0007005">
    <property type="term" value="P:mitochondrion organization"/>
    <property type="evidence" value="ECO:0007669"/>
    <property type="project" value="TreeGrafter"/>
</dbReference>
<name>A0AAW0MWB1_9GOBI</name>
<proteinExistence type="inferred from homology"/>
<feature type="compositionally biased region" description="Low complexity" evidence="11">
    <location>
        <begin position="67"/>
        <end position="94"/>
    </location>
</feature>
<keyword evidence="6" id="KW-0479">Metal-binding</keyword>
<dbReference type="Proteomes" id="UP001460270">
    <property type="component" value="Unassembled WGS sequence"/>
</dbReference>
<dbReference type="InterPro" id="IPR041569">
    <property type="entry name" value="AAA_lid_3"/>
</dbReference>
<dbReference type="CDD" id="cd19501">
    <property type="entry name" value="RecA-like_FtsH"/>
    <property type="match status" value="1"/>
</dbReference>
<dbReference type="Pfam" id="PF17862">
    <property type="entry name" value="AAA_lid_3"/>
    <property type="match status" value="1"/>
</dbReference>
<dbReference type="InterPro" id="IPR037219">
    <property type="entry name" value="Peptidase_M41-like"/>
</dbReference>
<dbReference type="EMBL" id="JBBPFD010000022">
    <property type="protein sequence ID" value="KAK7881502.1"/>
    <property type="molecule type" value="Genomic_DNA"/>
</dbReference>
<comment type="caution">
    <text evidence="13">The sequence shown here is derived from an EMBL/GenBank/DDBJ whole genome shotgun (WGS) entry which is preliminary data.</text>
</comment>
<comment type="subcellular location">
    <subcellularLocation>
        <location evidence="2">Mitochondrion</location>
    </subcellularLocation>
</comment>
<evidence type="ECO:0000256" key="10">
    <source>
        <dbReference type="ARBA" id="ARBA00023128"/>
    </source>
</evidence>
<evidence type="ECO:0000256" key="2">
    <source>
        <dbReference type="ARBA" id="ARBA00004173"/>
    </source>
</evidence>
<accession>A0AAW0MWB1</accession>
<organism evidence="13 14">
    <name type="scientific">Mugilogobius chulae</name>
    <name type="common">yellowstripe goby</name>
    <dbReference type="NCBI Taxonomy" id="88201"/>
    <lineage>
        <taxon>Eukaryota</taxon>
        <taxon>Metazoa</taxon>
        <taxon>Chordata</taxon>
        <taxon>Craniata</taxon>
        <taxon>Vertebrata</taxon>
        <taxon>Euteleostomi</taxon>
        <taxon>Actinopterygii</taxon>
        <taxon>Neopterygii</taxon>
        <taxon>Teleostei</taxon>
        <taxon>Neoteleostei</taxon>
        <taxon>Acanthomorphata</taxon>
        <taxon>Gobiaria</taxon>
        <taxon>Gobiiformes</taxon>
        <taxon>Gobioidei</taxon>
        <taxon>Gobiidae</taxon>
        <taxon>Gobionellinae</taxon>
        <taxon>Mugilogobius</taxon>
    </lineage>
</organism>
<dbReference type="GO" id="GO:0004176">
    <property type="term" value="F:ATP-dependent peptidase activity"/>
    <property type="evidence" value="ECO:0007669"/>
    <property type="project" value="InterPro"/>
</dbReference>
<comment type="similarity">
    <text evidence="4">In the N-terminal section; belongs to the AAA ATPase family.</text>
</comment>
<dbReference type="SUPFAM" id="SSF140990">
    <property type="entry name" value="FtsH protease domain-like"/>
    <property type="match status" value="1"/>
</dbReference>
<dbReference type="PROSITE" id="PS00674">
    <property type="entry name" value="AAA"/>
    <property type="match status" value="1"/>
</dbReference>
<evidence type="ECO:0000256" key="11">
    <source>
        <dbReference type="SAM" id="MobiDB-lite"/>
    </source>
</evidence>
<evidence type="ECO:0000256" key="5">
    <source>
        <dbReference type="ARBA" id="ARBA00022670"/>
    </source>
</evidence>
<dbReference type="SUPFAM" id="SSF52540">
    <property type="entry name" value="P-loop containing nucleoside triphosphate hydrolases"/>
    <property type="match status" value="1"/>
</dbReference>
<dbReference type="Pfam" id="PF01434">
    <property type="entry name" value="Peptidase_M41"/>
    <property type="match status" value="1"/>
</dbReference>
<dbReference type="GO" id="GO:0004222">
    <property type="term" value="F:metalloendopeptidase activity"/>
    <property type="evidence" value="ECO:0007669"/>
    <property type="project" value="InterPro"/>
</dbReference>
<dbReference type="Gene3D" id="1.20.58.760">
    <property type="entry name" value="Peptidase M41"/>
    <property type="match status" value="1"/>
</dbReference>
<feature type="compositionally biased region" description="Low complexity" evidence="11">
    <location>
        <begin position="226"/>
        <end position="251"/>
    </location>
</feature>
<dbReference type="GO" id="GO:0051604">
    <property type="term" value="P:protein maturation"/>
    <property type="evidence" value="ECO:0007669"/>
    <property type="project" value="UniProtKB-ARBA"/>
</dbReference>
<dbReference type="SMART" id="SM00382">
    <property type="entry name" value="AAA"/>
    <property type="match status" value="1"/>
</dbReference>
<evidence type="ECO:0000256" key="9">
    <source>
        <dbReference type="ARBA" id="ARBA00023049"/>
    </source>
</evidence>
<evidence type="ECO:0000256" key="1">
    <source>
        <dbReference type="ARBA" id="ARBA00001947"/>
    </source>
</evidence>
<feature type="compositionally biased region" description="Basic and acidic residues" evidence="11">
    <location>
        <begin position="95"/>
        <end position="110"/>
    </location>
</feature>
<dbReference type="InterPro" id="IPR027417">
    <property type="entry name" value="P-loop_NTPase"/>
</dbReference>
<keyword evidence="14" id="KW-1185">Reference proteome</keyword>
<dbReference type="PANTHER" id="PTHR23076:SF97">
    <property type="entry name" value="ATP-DEPENDENT ZINC METALLOPROTEASE YME1L1"/>
    <property type="match status" value="1"/>
</dbReference>
<dbReference type="FunFam" id="1.10.8.60:FF:000001">
    <property type="entry name" value="ATP-dependent zinc metalloprotease FtsH"/>
    <property type="match status" value="1"/>
</dbReference>
<keyword evidence="7" id="KW-0378">Hydrolase</keyword>
<feature type="domain" description="AAA+ ATPase" evidence="12">
    <location>
        <begin position="695"/>
        <end position="832"/>
    </location>
</feature>
<dbReference type="InterPro" id="IPR000642">
    <property type="entry name" value="Peptidase_M41"/>
</dbReference>
<evidence type="ECO:0000256" key="7">
    <source>
        <dbReference type="ARBA" id="ARBA00022801"/>
    </source>
</evidence>
<feature type="compositionally biased region" description="Low complexity" evidence="11">
    <location>
        <begin position="42"/>
        <end position="53"/>
    </location>
</feature>
<dbReference type="FunFam" id="3.40.50.300:FF:000195">
    <property type="entry name" value="ATP-dependent zinc metalloprotease FTSH 11"/>
    <property type="match status" value="1"/>
</dbReference>
<feature type="compositionally biased region" description="Basic and acidic residues" evidence="11">
    <location>
        <begin position="123"/>
        <end position="222"/>
    </location>
</feature>